<organism evidence="1 2">
    <name type="scientific">Neiella holothuriorum</name>
    <dbReference type="NCBI Taxonomy" id="2870530"/>
    <lineage>
        <taxon>Bacteria</taxon>
        <taxon>Pseudomonadati</taxon>
        <taxon>Pseudomonadota</taxon>
        <taxon>Gammaproteobacteria</taxon>
        <taxon>Alteromonadales</taxon>
        <taxon>Echinimonadaceae</taxon>
        <taxon>Neiella</taxon>
    </lineage>
</organism>
<dbReference type="RefSeq" id="WP_220103130.1">
    <property type="nucleotide sequence ID" value="NZ_JAHZSS010000004.1"/>
</dbReference>
<protein>
    <recommendedName>
        <fullName evidence="3">DUF4340 domain-containing protein</fullName>
    </recommendedName>
</protein>
<sequence length="314" mass="35159">MKITRRQLILWSIAAALTIAAIAQWLGSSGTPAGPRKGIFLPKLMAYSPKLTQIRIDSQSAQPWLTMTLAEKGWQIEQADSYPADSAKLAHFIQTLSRANIVANADFPTSRHIATAPWNTTTDYQEQTAHYQLTILGEGNYFRHIWLNDSVNSNKDDNNSQWLRVDKELFSYQIDQPVDLFQPEGGWLAPVSLNREFDQAHIIKLETANGESITLNPQKPDPQQQIHLNNDAGITLASLIKRLQHITPISAKAKGHGTPGDFKMALTLIADAKPIAELTFYQGVNNMWLDVNLIGKQESSQYLLVNNWYLALVD</sequence>
<accession>A0ABS7EDN0</accession>
<gene>
    <name evidence="1" type="ORF">K0504_05285</name>
</gene>
<dbReference type="Proteomes" id="UP001166251">
    <property type="component" value="Unassembled WGS sequence"/>
</dbReference>
<reference evidence="1" key="1">
    <citation type="submission" date="2021-07" db="EMBL/GenBank/DDBJ databases">
        <title>Neiella marina sp. nov., isolated from the intestinal content of sea cucumber Apostichopus japonicus.</title>
        <authorList>
            <person name="Bai X."/>
        </authorList>
    </citation>
    <scope>NUCLEOTIDE SEQUENCE</scope>
    <source>
        <strain evidence="1">126</strain>
    </source>
</reference>
<dbReference type="EMBL" id="JAHZSS010000004">
    <property type="protein sequence ID" value="MBW8190443.1"/>
    <property type="molecule type" value="Genomic_DNA"/>
</dbReference>
<evidence type="ECO:0008006" key="3">
    <source>
        <dbReference type="Google" id="ProtNLM"/>
    </source>
</evidence>
<keyword evidence="2" id="KW-1185">Reference proteome</keyword>
<proteinExistence type="predicted"/>
<evidence type="ECO:0000313" key="1">
    <source>
        <dbReference type="EMBL" id="MBW8190443.1"/>
    </source>
</evidence>
<comment type="caution">
    <text evidence="1">The sequence shown here is derived from an EMBL/GenBank/DDBJ whole genome shotgun (WGS) entry which is preliminary data.</text>
</comment>
<name>A0ABS7EDN0_9GAMM</name>
<evidence type="ECO:0000313" key="2">
    <source>
        <dbReference type="Proteomes" id="UP001166251"/>
    </source>
</evidence>